<comment type="caution">
    <text evidence="3">The sequence shown here is derived from an EMBL/GenBank/DDBJ whole genome shotgun (WGS) entry which is preliminary data.</text>
</comment>
<dbReference type="Proteomes" id="UP000663852">
    <property type="component" value="Unassembled WGS sequence"/>
</dbReference>
<keyword evidence="1" id="KW-1133">Transmembrane helix</keyword>
<dbReference type="GO" id="GO:0005524">
    <property type="term" value="F:ATP binding"/>
    <property type="evidence" value="ECO:0007669"/>
    <property type="project" value="InterPro"/>
</dbReference>
<dbReference type="GO" id="GO:0005737">
    <property type="term" value="C:cytoplasm"/>
    <property type="evidence" value="ECO:0007669"/>
    <property type="project" value="TreeGrafter"/>
</dbReference>
<dbReference type="PROSITE" id="PS50011">
    <property type="entry name" value="PROTEIN_KINASE_DOM"/>
    <property type="match status" value="1"/>
</dbReference>
<dbReference type="Pfam" id="PF00069">
    <property type="entry name" value="Pkinase"/>
    <property type="match status" value="1"/>
</dbReference>
<evidence type="ECO:0000313" key="4">
    <source>
        <dbReference type="Proteomes" id="UP000663852"/>
    </source>
</evidence>
<dbReference type="InterPro" id="IPR053235">
    <property type="entry name" value="Ser_Thr_kinase"/>
</dbReference>
<reference evidence="3" key="1">
    <citation type="submission" date="2021-02" db="EMBL/GenBank/DDBJ databases">
        <authorList>
            <person name="Nowell W R."/>
        </authorList>
    </citation>
    <scope>NUCLEOTIDE SEQUENCE</scope>
</reference>
<feature type="transmembrane region" description="Helical" evidence="1">
    <location>
        <begin position="15"/>
        <end position="38"/>
    </location>
</feature>
<gene>
    <name evidence="3" type="ORF">EDS130_LOCUS29360</name>
</gene>
<dbReference type="SUPFAM" id="SSF56112">
    <property type="entry name" value="Protein kinase-like (PK-like)"/>
    <property type="match status" value="1"/>
</dbReference>
<dbReference type="InterPro" id="IPR011009">
    <property type="entry name" value="Kinase-like_dom_sf"/>
</dbReference>
<dbReference type="EMBL" id="CAJNOJ010000197">
    <property type="protein sequence ID" value="CAF1277525.1"/>
    <property type="molecule type" value="Genomic_DNA"/>
</dbReference>
<organism evidence="3 4">
    <name type="scientific">Adineta ricciae</name>
    <name type="common">Rotifer</name>
    <dbReference type="NCBI Taxonomy" id="249248"/>
    <lineage>
        <taxon>Eukaryota</taxon>
        <taxon>Metazoa</taxon>
        <taxon>Spiralia</taxon>
        <taxon>Gnathifera</taxon>
        <taxon>Rotifera</taxon>
        <taxon>Eurotatoria</taxon>
        <taxon>Bdelloidea</taxon>
        <taxon>Adinetida</taxon>
        <taxon>Adinetidae</taxon>
        <taxon>Adineta</taxon>
    </lineage>
</organism>
<accession>A0A815C321</accession>
<name>A0A815C321_ADIRI</name>
<dbReference type="InterPro" id="IPR000719">
    <property type="entry name" value="Prot_kinase_dom"/>
</dbReference>
<dbReference type="Gene3D" id="1.10.510.10">
    <property type="entry name" value="Transferase(Phosphotransferase) domain 1"/>
    <property type="match status" value="1"/>
</dbReference>
<dbReference type="GO" id="GO:0004674">
    <property type="term" value="F:protein serine/threonine kinase activity"/>
    <property type="evidence" value="ECO:0007669"/>
    <property type="project" value="TreeGrafter"/>
</dbReference>
<dbReference type="PANTHER" id="PTHR24361">
    <property type="entry name" value="MITOGEN-ACTIVATED KINASE KINASE KINASE"/>
    <property type="match status" value="1"/>
</dbReference>
<evidence type="ECO:0000256" key="1">
    <source>
        <dbReference type="SAM" id="Phobius"/>
    </source>
</evidence>
<feature type="domain" description="Protein kinase" evidence="2">
    <location>
        <begin position="1"/>
        <end position="178"/>
    </location>
</feature>
<sequence>MSSIPILSLIQTSLIRYGTLVILIFGFVGNIGVVYLFSHHHKNGCALYLLCAALFNIIYLSVSIPLKLTDLGIVTNDLSKLTSCYTGRRRITVGTRFYSGPECITGQYLVTLKTDIWSLGAILYYLTYGMPPIHESHQPPSGRSQTPSLLIENILETCLVKNPNRRPSLQWIQKHPFTNTNALA</sequence>
<evidence type="ECO:0000259" key="2">
    <source>
        <dbReference type="PROSITE" id="PS50011"/>
    </source>
</evidence>
<feature type="transmembrane region" description="Helical" evidence="1">
    <location>
        <begin position="45"/>
        <end position="66"/>
    </location>
</feature>
<keyword evidence="1" id="KW-0812">Transmembrane</keyword>
<dbReference type="OrthoDB" id="248923at2759"/>
<proteinExistence type="predicted"/>
<keyword evidence="1" id="KW-0472">Membrane</keyword>
<dbReference type="AlphaFoldDB" id="A0A815C321"/>
<protein>
    <recommendedName>
        <fullName evidence="2">Protein kinase domain-containing protein</fullName>
    </recommendedName>
</protein>
<dbReference type="SMART" id="SM00220">
    <property type="entry name" value="S_TKc"/>
    <property type="match status" value="1"/>
</dbReference>
<evidence type="ECO:0000313" key="3">
    <source>
        <dbReference type="EMBL" id="CAF1277525.1"/>
    </source>
</evidence>